<dbReference type="AlphaFoldDB" id="A0AAV9K003"/>
<comment type="caution">
    <text evidence="2">The sequence shown here is derived from an EMBL/GenBank/DDBJ whole genome shotgun (WGS) entry which is preliminary data.</text>
</comment>
<proteinExistence type="predicted"/>
<feature type="region of interest" description="Disordered" evidence="1">
    <location>
        <begin position="166"/>
        <end position="192"/>
    </location>
</feature>
<evidence type="ECO:0000256" key="1">
    <source>
        <dbReference type="SAM" id="MobiDB-lite"/>
    </source>
</evidence>
<keyword evidence="3" id="KW-1185">Reference proteome</keyword>
<reference evidence="2 3" key="1">
    <citation type="submission" date="2021-11" db="EMBL/GenBank/DDBJ databases">
        <title>Black yeast isolated from Biological Soil Crust.</title>
        <authorList>
            <person name="Kurbessoian T."/>
        </authorList>
    </citation>
    <scope>NUCLEOTIDE SEQUENCE [LARGE SCALE GENOMIC DNA]</scope>
    <source>
        <strain evidence="2 3">CCFEE 5522</strain>
    </source>
</reference>
<name>A0AAV9K003_9PEZI</name>
<dbReference type="Proteomes" id="UP001324427">
    <property type="component" value="Unassembled WGS sequence"/>
</dbReference>
<protein>
    <recommendedName>
        <fullName evidence="4">C2H2-type domain-containing protein</fullName>
    </recommendedName>
</protein>
<organism evidence="2 3">
    <name type="scientific">Oleoguttula mirabilis</name>
    <dbReference type="NCBI Taxonomy" id="1507867"/>
    <lineage>
        <taxon>Eukaryota</taxon>
        <taxon>Fungi</taxon>
        <taxon>Dikarya</taxon>
        <taxon>Ascomycota</taxon>
        <taxon>Pezizomycotina</taxon>
        <taxon>Dothideomycetes</taxon>
        <taxon>Dothideomycetidae</taxon>
        <taxon>Mycosphaerellales</taxon>
        <taxon>Teratosphaeriaceae</taxon>
        <taxon>Oleoguttula</taxon>
    </lineage>
</organism>
<dbReference type="EMBL" id="JAVFHQ010000002">
    <property type="protein sequence ID" value="KAK4550218.1"/>
    <property type="molecule type" value="Genomic_DNA"/>
</dbReference>
<accession>A0AAV9K003</accession>
<evidence type="ECO:0008006" key="4">
    <source>
        <dbReference type="Google" id="ProtNLM"/>
    </source>
</evidence>
<sequence>MRTIQQEVELLVIDAYRTLDIHGHDDDTGSVYHTTFRALALRHIFEVLPVRGLPLTSHNDVHTEAPRLAASFLRRYGAAIWRPGEDVSEGSKVSNDLASYFVTLLQANAHAPEDALVSSLAPAAAGRDGRAMSVPPTTRPQWPDVEAYKAECIERKLAEMSIEGVGDPDAEELADPSVDGGSSCEGKGRAGGDSRWRYCRVPISRDGGDEQCEAEFLSALELAEHQLEVHGLDEFPQW</sequence>
<evidence type="ECO:0000313" key="3">
    <source>
        <dbReference type="Proteomes" id="UP001324427"/>
    </source>
</evidence>
<gene>
    <name evidence="2" type="ORF">LTR36_003185</name>
</gene>
<evidence type="ECO:0000313" key="2">
    <source>
        <dbReference type="EMBL" id="KAK4550218.1"/>
    </source>
</evidence>